<dbReference type="PANTHER" id="PTHR30346">
    <property type="entry name" value="TRANSCRIPTIONAL DUAL REGULATOR HCAR-RELATED"/>
    <property type="match status" value="1"/>
</dbReference>
<dbReference type="AlphaFoldDB" id="A0A9X2HC81"/>
<dbReference type="GO" id="GO:0003700">
    <property type="term" value="F:DNA-binding transcription factor activity"/>
    <property type="evidence" value="ECO:0007669"/>
    <property type="project" value="InterPro"/>
</dbReference>
<organism evidence="6 7">
    <name type="scientific">Rothia santali</name>
    <dbReference type="NCBI Taxonomy" id="2949643"/>
    <lineage>
        <taxon>Bacteria</taxon>
        <taxon>Bacillati</taxon>
        <taxon>Actinomycetota</taxon>
        <taxon>Actinomycetes</taxon>
        <taxon>Micrococcales</taxon>
        <taxon>Micrococcaceae</taxon>
        <taxon>Rothia</taxon>
    </lineage>
</organism>
<dbReference type="Gene3D" id="3.40.190.10">
    <property type="entry name" value="Periplasmic binding protein-like II"/>
    <property type="match status" value="2"/>
</dbReference>
<keyword evidence="3" id="KW-0238">DNA-binding</keyword>
<evidence type="ECO:0000256" key="3">
    <source>
        <dbReference type="ARBA" id="ARBA00023125"/>
    </source>
</evidence>
<keyword evidence="2" id="KW-0805">Transcription regulation</keyword>
<proteinExistence type="inferred from homology"/>
<dbReference type="SUPFAM" id="SSF46785">
    <property type="entry name" value="Winged helix' DNA-binding domain"/>
    <property type="match status" value="1"/>
</dbReference>
<dbReference type="InterPro" id="IPR005119">
    <property type="entry name" value="LysR_subst-bd"/>
</dbReference>
<keyword evidence="4" id="KW-0804">Transcription</keyword>
<reference evidence="6" key="1">
    <citation type="submission" date="2022-06" db="EMBL/GenBank/DDBJ databases">
        <title>Rothia sp. isolated from sandalwood seedling.</title>
        <authorList>
            <person name="Tuikhar N."/>
            <person name="Kirdat K."/>
            <person name="Thorat V."/>
            <person name="Swetha P."/>
            <person name="Padma S."/>
            <person name="Sundararaj R."/>
            <person name="Yadav A."/>
        </authorList>
    </citation>
    <scope>NUCLEOTIDE SEQUENCE</scope>
    <source>
        <strain evidence="6">AR01</strain>
    </source>
</reference>
<accession>A0A9X2HC81</accession>
<evidence type="ECO:0000313" key="7">
    <source>
        <dbReference type="Proteomes" id="UP001139502"/>
    </source>
</evidence>
<dbReference type="FunFam" id="1.10.10.10:FF:000001">
    <property type="entry name" value="LysR family transcriptional regulator"/>
    <property type="match status" value="1"/>
</dbReference>
<name>A0A9X2HC81_9MICC</name>
<dbReference type="RefSeq" id="WP_254165895.1">
    <property type="nucleotide sequence ID" value="NZ_JANAFB010000011.1"/>
</dbReference>
<dbReference type="GO" id="GO:0003677">
    <property type="term" value="F:DNA binding"/>
    <property type="evidence" value="ECO:0007669"/>
    <property type="project" value="UniProtKB-KW"/>
</dbReference>
<dbReference type="SUPFAM" id="SSF53850">
    <property type="entry name" value="Periplasmic binding protein-like II"/>
    <property type="match status" value="1"/>
</dbReference>
<comment type="caution">
    <text evidence="6">The sequence shown here is derived from an EMBL/GenBank/DDBJ whole genome shotgun (WGS) entry which is preliminary data.</text>
</comment>
<dbReference type="InterPro" id="IPR036388">
    <property type="entry name" value="WH-like_DNA-bd_sf"/>
</dbReference>
<evidence type="ECO:0000259" key="5">
    <source>
        <dbReference type="PROSITE" id="PS50931"/>
    </source>
</evidence>
<dbReference type="Gene3D" id="1.10.10.10">
    <property type="entry name" value="Winged helix-like DNA-binding domain superfamily/Winged helix DNA-binding domain"/>
    <property type="match status" value="1"/>
</dbReference>
<gene>
    <name evidence="6" type="ORF">NBM05_06170</name>
</gene>
<dbReference type="GO" id="GO:0032993">
    <property type="term" value="C:protein-DNA complex"/>
    <property type="evidence" value="ECO:0007669"/>
    <property type="project" value="TreeGrafter"/>
</dbReference>
<dbReference type="PROSITE" id="PS50931">
    <property type="entry name" value="HTH_LYSR"/>
    <property type="match status" value="1"/>
</dbReference>
<dbReference type="InterPro" id="IPR000847">
    <property type="entry name" value="LysR_HTH_N"/>
</dbReference>
<comment type="similarity">
    <text evidence="1">Belongs to the LysR transcriptional regulatory family.</text>
</comment>
<dbReference type="Pfam" id="PF00126">
    <property type="entry name" value="HTH_1"/>
    <property type="match status" value="1"/>
</dbReference>
<dbReference type="InterPro" id="IPR036390">
    <property type="entry name" value="WH_DNA-bd_sf"/>
</dbReference>
<evidence type="ECO:0000313" key="6">
    <source>
        <dbReference type="EMBL" id="MCP3425610.1"/>
    </source>
</evidence>
<dbReference type="Pfam" id="PF03466">
    <property type="entry name" value="LysR_substrate"/>
    <property type="match status" value="1"/>
</dbReference>
<feature type="domain" description="HTH lysR-type" evidence="5">
    <location>
        <begin position="3"/>
        <end position="60"/>
    </location>
</feature>
<keyword evidence="7" id="KW-1185">Reference proteome</keyword>
<evidence type="ECO:0000256" key="4">
    <source>
        <dbReference type="ARBA" id="ARBA00023163"/>
    </source>
</evidence>
<evidence type="ECO:0000256" key="2">
    <source>
        <dbReference type="ARBA" id="ARBA00023015"/>
    </source>
</evidence>
<dbReference type="PANTHER" id="PTHR30346:SF0">
    <property type="entry name" value="HCA OPERON TRANSCRIPTIONAL ACTIVATOR HCAR"/>
    <property type="match status" value="1"/>
</dbReference>
<sequence>MVITLRQLEYFETVAEHGTVTAAAQHLFMSQSAVSNAIADLERQLGVKLFVRHARGLSLTREGQAVLGRSRHLLREAADLEANAAKLRDDMSGPLNIGCYSTIAPLLIPRIVADFAERYPDVRVRFEEGSRSELLQGMTLGAHDVIVLYDYRFKDDLSEIGHSTQLGSIPPYALLPPGHRLAGRGVVALADLAADPFILFGLEPADQYFLSLFASEGLSPDVRHRTGNYEVLRGLVARGVGYSLLTQRTRQTTSYEGIAYSAAELDGEYAPLGVVAVIPSRHRMTRKLDAFVTSARAVFDEAPAYDRG</sequence>
<dbReference type="Proteomes" id="UP001139502">
    <property type="component" value="Unassembled WGS sequence"/>
</dbReference>
<evidence type="ECO:0000256" key="1">
    <source>
        <dbReference type="ARBA" id="ARBA00009437"/>
    </source>
</evidence>
<dbReference type="PRINTS" id="PR00039">
    <property type="entry name" value="HTHLYSR"/>
</dbReference>
<protein>
    <submittedName>
        <fullName evidence="6">LysR family transcriptional regulator</fullName>
    </submittedName>
</protein>
<dbReference type="EMBL" id="JANAFB010000011">
    <property type="protein sequence ID" value="MCP3425610.1"/>
    <property type="molecule type" value="Genomic_DNA"/>
</dbReference>